<dbReference type="PANTHER" id="PTHR30629">
    <property type="entry name" value="PROPHAGE INTEGRASE"/>
    <property type="match status" value="1"/>
</dbReference>
<gene>
    <name evidence="8" type="ORF">E4T80_09705</name>
</gene>
<organism evidence="8 9">
    <name type="scientific">Muribacter muris</name>
    <dbReference type="NCBI Taxonomy" id="67855"/>
    <lineage>
        <taxon>Bacteria</taxon>
        <taxon>Pseudomonadati</taxon>
        <taxon>Pseudomonadota</taxon>
        <taxon>Gammaproteobacteria</taxon>
        <taxon>Pasteurellales</taxon>
        <taxon>Pasteurellaceae</taxon>
        <taxon>Muribacter</taxon>
    </lineage>
</organism>
<comment type="caution">
    <text evidence="8">The sequence shown here is derived from an EMBL/GenBank/DDBJ whole genome shotgun (WGS) entry which is preliminary data.</text>
</comment>
<dbReference type="InterPro" id="IPR010998">
    <property type="entry name" value="Integrase_recombinase_N"/>
</dbReference>
<dbReference type="InterPro" id="IPR013762">
    <property type="entry name" value="Integrase-like_cat_sf"/>
</dbReference>
<dbReference type="EMBL" id="SPPA01000022">
    <property type="protein sequence ID" value="TFV08809.1"/>
    <property type="molecule type" value="Genomic_DNA"/>
</dbReference>
<dbReference type="PANTHER" id="PTHR30629:SF6">
    <property type="entry name" value="PROPHAGE INTEGRASE INTA-RELATED"/>
    <property type="match status" value="1"/>
</dbReference>
<feature type="domain" description="Tyr recombinase" evidence="6">
    <location>
        <begin position="216"/>
        <end position="394"/>
    </location>
</feature>
<evidence type="ECO:0000259" key="6">
    <source>
        <dbReference type="PROSITE" id="PS51898"/>
    </source>
</evidence>
<feature type="domain" description="Core-binding (CB)" evidence="7">
    <location>
        <begin position="107"/>
        <end position="193"/>
    </location>
</feature>
<evidence type="ECO:0000256" key="4">
    <source>
        <dbReference type="ARBA" id="ARBA00023172"/>
    </source>
</evidence>
<dbReference type="InterPro" id="IPR053876">
    <property type="entry name" value="Phage_int_M"/>
</dbReference>
<dbReference type="Pfam" id="PF22022">
    <property type="entry name" value="Phage_int_M"/>
    <property type="match status" value="1"/>
</dbReference>
<dbReference type="Gene3D" id="3.30.160.390">
    <property type="entry name" value="Integrase, DNA-binding domain"/>
    <property type="match status" value="1"/>
</dbReference>
<evidence type="ECO:0000256" key="1">
    <source>
        <dbReference type="ARBA" id="ARBA00008857"/>
    </source>
</evidence>
<dbReference type="InterPro" id="IPR044068">
    <property type="entry name" value="CB"/>
</dbReference>
<dbReference type="SUPFAM" id="SSF56349">
    <property type="entry name" value="DNA breaking-rejoining enzymes"/>
    <property type="match status" value="1"/>
</dbReference>
<keyword evidence="2" id="KW-0229">DNA integration</keyword>
<dbReference type="Pfam" id="PF00589">
    <property type="entry name" value="Phage_integrase"/>
    <property type="match status" value="1"/>
</dbReference>
<dbReference type="RefSeq" id="WP_135057887.1">
    <property type="nucleotide sequence ID" value="NZ_JADGLC010000022.1"/>
</dbReference>
<protein>
    <submittedName>
        <fullName evidence="8">DUF4102 domain-containing protein</fullName>
    </submittedName>
</protein>
<dbReference type="Proteomes" id="UP000297396">
    <property type="component" value="Unassembled WGS sequence"/>
</dbReference>
<dbReference type="GO" id="GO:0003677">
    <property type="term" value="F:DNA binding"/>
    <property type="evidence" value="ECO:0007669"/>
    <property type="project" value="UniProtKB-UniRule"/>
</dbReference>
<dbReference type="InterPro" id="IPR025166">
    <property type="entry name" value="Integrase_DNA_bind_dom"/>
</dbReference>
<reference evidence="8 9" key="1">
    <citation type="submission" date="2019-03" db="EMBL/GenBank/DDBJ databases">
        <title>Diversity of the mouse oral microbiome.</title>
        <authorList>
            <person name="Joseph S."/>
            <person name="Aduse-Opoku J."/>
            <person name="Curtis M."/>
            <person name="Wade W."/>
            <person name="Hashim A."/>
        </authorList>
    </citation>
    <scope>NUCLEOTIDE SEQUENCE [LARGE SCALE GENOMIC DNA]</scope>
    <source>
        <strain evidence="8 9">WT12</strain>
    </source>
</reference>
<accession>A0A4Y9JV77</accession>
<comment type="similarity">
    <text evidence="1">Belongs to the 'phage' integrase family.</text>
</comment>
<dbReference type="GO" id="GO:0015074">
    <property type="term" value="P:DNA integration"/>
    <property type="evidence" value="ECO:0007669"/>
    <property type="project" value="UniProtKB-KW"/>
</dbReference>
<dbReference type="PROSITE" id="PS51900">
    <property type="entry name" value="CB"/>
    <property type="match status" value="1"/>
</dbReference>
<keyword evidence="3 5" id="KW-0238">DNA-binding</keyword>
<proteinExistence type="inferred from homology"/>
<evidence type="ECO:0000256" key="3">
    <source>
        <dbReference type="ARBA" id="ARBA00023125"/>
    </source>
</evidence>
<dbReference type="InterPro" id="IPR011010">
    <property type="entry name" value="DNA_brk_join_enz"/>
</dbReference>
<dbReference type="GO" id="GO:0006310">
    <property type="term" value="P:DNA recombination"/>
    <property type="evidence" value="ECO:0007669"/>
    <property type="project" value="UniProtKB-KW"/>
</dbReference>
<sequence>MARITKPLTNTEIERAKPKEKDYTLSDGQGLYLLVKANGSKLWRFNYYKPFSIPSKRVLLSLGKYPDISLAQARKQREEFLALLAENIDPQTYRQQIESEEINKRENTLYKVADKWRQKRLNDAANGEIQIKTIEKNWSRLEKHLFPILGNQPISSITPKLVVKALEPLQEKGIGDTLHRVIRLLNEIMNYAVNADIIEFNKCVNVSANFSTQKTENNPTIRPEELPLFLERLRDYNLSLQTKILIKWQLLTMVRPREAATAEWAEIDFEKRLWIIPSEKMKGGKRPHTVPLARQAVGLLEKMQKITGHSRYIFQSELKPQQAMNPQTANRAIRLLGYQGKLTAHGLRSIASTYLNEQLINYDVVEACLAHIIADQTRKAYNRTDYLDQRVAVMQQWADYVEKCEKQIKF</sequence>
<evidence type="ECO:0000313" key="9">
    <source>
        <dbReference type="Proteomes" id="UP000297396"/>
    </source>
</evidence>
<evidence type="ECO:0000256" key="5">
    <source>
        <dbReference type="PROSITE-ProRule" id="PRU01248"/>
    </source>
</evidence>
<dbReference type="OrthoDB" id="9795573at2"/>
<evidence type="ECO:0000313" key="8">
    <source>
        <dbReference type="EMBL" id="TFV08809.1"/>
    </source>
</evidence>
<dbReference type="Gene3D" id="1.10.443.10">
    <property type="entry name" value="Intergrase catalytic core"/>
    <property type="match status" value="1"/>
</dbReference>
<dbReference type="Pfam" id="PF13356">
    <property type="entry name" value="Arm-DNA-bind_3"/>
    <property type="match status" value="1"/>
</dbReference>
<dbReference type="InterPro" id="IPR002104">
    <property type="entry name" value="Integrase_catalytic"/>
</dbReference>
<dbReference type="CDD" id="cd00801">
    <property type="entry name" value="INT_P4_C"/>
    <property type="match status" value="1"/>
</dbReference>
<name>A0A4Y9JV77_9PAST</name>
<dbReference type="InterPro" id="IPR050808">
    <property type="entry name" value="Phage_Integrase"/>
</dbReference>
<evidence type="ECO:0000256" key="2">
    <source>
        <dbReference type="ARBA" id="ARBA00022908"/>
    </source>
</evidence>
<keyword evidence="4" id="KW-0233">DNA recombination</keyword>
<dbReference type="AlphaFoldDB" id="A0A4Y9JV77"/>
<dbReference type="PROSITE" id="PS51898">
    <property type="entry name" value="TYR_RECOMBINASE"/>
    <property type="match status" value="1"/>
</dbReference>
<dbReference type="Gene3D" id="1.10.150.130">
    <property type="match status" value="1"/>
</dbReference>
<dbReference type="InterPro" id="IPR038488">
    <property type="entry name" value="Integrase_DNA-bd_sf"/>
</dbReference>
<evidence type="ECO:0000259" key="7">
    <source>
        <dbReference type="PROSITE" id="PS51900"/>
    </source>
</evidence>